<accession>S3L7C3</accession>
<gene>
    <name evidence="1" type="ORF">HMPREF1222_01877</name>
</gene>
<proteinExistence type="predicted"/>
<evidence type="ECO:0000313" key="2">
    <source>
        <dbReference type="Proteomes" id="UP000014605"/>
    </source>
</evidence>
<dbReference type="EMBL" id="ATFC01000009">
    <property type="protein sequence ID" value="EPF46358.1"/>
    <property type="molecule type" value="Genomic_DNA"/>
</dbReference>
<dbReference type="HOGENOM" id="CLU_3399012_0_0_12"/>
<name>S3L7C3_9SPIR</name>
<organism evidence="1 2">
    <name type="scientific">Treponema vincentii F0403</name>
    <dbReference type="NCBI Taxonomy" id="1125702"/>
    <lineage>
        <taxon>Bacteria</taxon>
        <taxon>Pseudomonadati</taxon>
        <taxon>Spirochaetota</taxon>
        <taxon>Spirochaetia</taxon>
        <taxon>Spirochaetales</taxon>
        <taxon>Treponemataceae</taxon>
        <taxon>Treponema</taxon>
    </lineage>
</organism>
<evidence type="ECO:0000313" key="1">
    <source>
        <dbReference type="EMBL" id="EPF46358.1"/>
    </source>
</evidence>
<protein>
    <submittedName>
        <fullName evidence="1">Uncharacterized protein</fullName>
    </submittedName>
</protein>
<reference evidence="1 2" key="1">
    <citation type="submission" date="2013-04" db="EMBL/GenBank/DDBJ databases">
        <title>The Genome Sequence of Treponema vincentii F0403.</title>
        <authorList>
            <consortium name="The Broad Institute Genomics Platform"/>
            <person name="Earl A."/>
            <person name="Ward D."/>
            <person name="Feldgarden M."/>
            <person name="Gevers D."/>
            <person name="Leonetti C."/>
            <person name="Izard J."/>
            <person name="Walker B."/>
            <person name="Young S."/>
            <person name="Zeng Q."/>
            <person name="Gargeya S."/>
            <person name="Fitzgerald M."/>
            <person name="Haas B."/>
            <person name="Abouelleil A."/>
            <person name="Allen A.W."/>
            <person name="Alvarado L."/>
            <person name="Arachchi H.M."/>
            <person name="Berlin A.M."/>
            <person name="Chapman S.B."/>
            <person name="Gainer-Dewar J."/>
            <person name="Goldberg J."/>
            <person name="Griggs A."/>
            <person name="Gujja S."/>
            <person name="Hansen M."/>
            <person name="Howarth C."/>
            <person name="Imamovic A."/>
            <person name="Ireland A."/>
            <person name="Larimer J."/>
            <person name="McCowan C."/>
            <person name="Murphy C."/>
            <person name="Pearson M."/>
            <person name="Poon T.W."/>
            <person name="Priest M."/>
            <person name="Roberts A."/>
            <person name="Saif S."/>
            <person name="Shea T."/>
            <person name="Sisk P."/>
            <person name="Sykes S."/>
            <person name="Wortman J."/>
            <person name="Nusbaum C."/>
            <person name="Birren B."/>
        </authorList>
    </citation>
    <scope>NUCLEOTIDE SEQUENCE [LARGE SCALE GENOMIC DNA]</scope>
    <source>
        <strain evidence="1 2">F0403</strain>
    </source>
</reference>
<comment type="caution">
    <text evidence="1">The sequence shown here is derived from an EMBL/GenBank/DDBJ whole genome shotgun (WGS) entry which is preliminary data.</text>
</comment>
<sequence length="31" mass="3761">MSEQKSDRRVERTKDAIRAECRIYLGDYKNE</sequence>
<dbReference type="Proteomes" id="UP000014605">
    <property type="component" value="Unassembled WGS sequence"/>
</dbReference>
<dbReference type="AlphaFoldDB" id="S3L7C3"/>
<keyword evidence="2" id="KW-1185">Reference proteome</keyword>